<dbReference type="Pfam" id="PF01937">
    <property type="entry name" value="ARMT1-like_dom"/>
    <property type="match status" value="1"/>
</dbReference>
<dbReference type="InterPro" id="IPR036075">
    <property type="entry name" value="ARMT-1-like_metal-bd_sf"/>
</dbReference>
<organism evidence="2 3">
    <name type="scientific">candidate division TA06 bacterium</name>
    <dbReference type="NCBI Taxonomy" id="2250710"/>
    <lineage>
        <taxon>Bacteria</taxon>
        <taxon>Bacteria division TA06</taxon>
    </lineage>
</organism>
<evidence type="ECO:0000259" key="1">
    <source>
        <dbReference type="Pfam" id="PF01937"/>
    </source>
</evidence>
<evidence type="ECO:0000313" key="2">
    <source>
        <dbReference type="EMBL" id="RKX69184.1"/>
    </source>
</evidence>
<dbReference type="PIRSF" id="PIRSF006593">
    <property type="entry name" value="UCP006593"/>
    <property type="match status" value="1"/>
</dbReference>
<feature type="domain" description="Damage-control phosphatase ARMT1-like metal-binding" evidence="1">
    <location>
        <begin position="4"/>
        <end position="274"/>
    </location>
</feature>
<dbReference type="InterPro" id="IPR014444">
    <property type="entry name" value="PH1575-like"/>
</dbReference>
<evidence type="ECO:0000313" key="3">
    <source>
        <dbReference type="Proteomes" id="UP000271125"/>
    </source>
</evidence>
<reference evidence="2 3" key="1">
    <citation type="submission" date="2018-06" db="EMBL/GenBank/DDBJ databases">
        <title>Extensive metabolic versatility and redundancy in microbially diverse, dynamic hydrothermal sediments.</title>
        <authorList>
            <person name="Dombrowski N."/>
            <person name="Teske A."/>
            <person name="Baker B.J."/>
        </authorList>
    </citation>
    <scope>NUCLEOTIDE SEQUENCE [LARGE SCALE GENOMIC DNA]</scope>
    <source>
        <strain evidence="2">B10_G13</strain>
    </source>
</reference>
<dbReference type="Gene3D" id="3.40.50.10880">
    <property type="entry name" value="Uncharacterised protein PF01937, DUF89, domain 3"/>
    <property type="match status" value="1"/>
</dbReference>
<sequence length="281" mass="31829">MKTYLDCIPCFFNQALRAGRIAKCDENKIKKLLNEIGMTLKDIPLKNTPPETGMLIYEKVRKITGIFDPYEEIKRTNTEEALSLYPSLKNRVEMSNDKLLTAIRISIAGNVIDFGVNKMFDIRDEIDKTLKKDFAVFDYSKFKNNLVKTDEILYIGDNAGESVFDKILIEEMKKPVIYVVREVPVINDVIYKDAILAGIDKVAQIFSSGTSAPGTIIKTCSDEFKKLYKNSKFVISKGQGNYEGLSEEMHPIFFLLKVKCWVIANDIGVKEGDIILKGINI</sequence>
<dbReference type="Proteomes" id="UP000271125">
    <property type="component" value="Unassembled WGS sequence"/>
</dbReference>
<dbReference type="AlphaFoldDB" id="A0A660SEH6"/>
<proteinExistence type="predicted"/>
<name>A0A660SEH6_UNCT6</name>
<dbReference type="InterPro" id="IPR002791">
    <property type="entry name" value="ARMT1-like_metal-bd"/>
</dbReference>
<protein>
    <recommendedName>
        <fullName evidence="1">Damage-control phosphatase ARMT1-like metal-binding domain-containing protein</fullName>
    </recommendedName>
</protein>
<comment type="caution">
    <text evidence="2">The sequence shown here is derived from an EMBL/GenBank/DDBJ whole genome shotgun (WGS) entry which is preliminary data.</text>
</comment>
<dbReference type="Gene3D" id="1.10.285.20">
    <property type="entry name" value="Uncharacterised protein PF01937, DUF89, domain 2"/>
    <property type="match status" value="1"/>
</dbReference>
<accession>A0A660SEH6</accession>
<dbReference type="EMBL" id="QNBD01000211">
    <property type="protein sequence ID" value="RKX69184.1"/>
    <property type="molecule type" value="Genomic_DNA"/>
</dbReference>
<dbReference type="SUPFAM" id="SSF111321">
    <property type="entry name" value="AF1104-like"/>
    <property type="match status" value="1"/>
</dbReference>
<gene>
    <name evidence="2" type="ORF">DRP43_04685</name>
</gene>